<comment type="caution">
    <text evidence="1">The sequence shown here is derived from an EMBL/GenBank/DDBJ whole genome shotgun (WGS) entry which is preliminary data.</text>
</comment>
<keyword evidence="2" id="KW-1185">Reference proteome</keyword>
<proteinExistence type="predicted"/>
<dbReference type="EMBL" id="JAPHNI010000082">
    <property type="protein sequence ID" value="KAJ8116717.1"/>
    <property type="molecule type" value="Genomic_DNA"/>
</dbReference>
<reference evidence="1" key="1">
    <citation type="submission" date="2022-11" db="EMBL/GenBank/DDBJ databases">
        <title>Genome Sequence of Boeremia exigua.</title>
        <authorList>
            <person name="Buettner E."/>
        </authorList>
    </citation>
    <scope>NUCLEOTIDE SEQUENCE</scope>
    <source>
        <strain evidence="1">CU02</strain>
    </source>
</reference>
<organism evidence="1 2">
    <name type="scientific">Boeremia exigua</name>
    <dbReference type="NCBI Taxonomy" id="749465"/>
    <lineage>
        <taxon>Eukaryota</taxon>
        <taxon>Fungi</taxon>
        <taxon>Dikarya</taxon>
        <taxon>Ascomycota</taxon>
        <taxon>Pezizomycotina</taxon>
        <taxon>Dothideomycetes</taxon>
        <taxon>Pleosporomycetidae</taxon>
        <taxon>Pleosporales</taxon>
        <taxon>Pleosporineae</taxon>
        <taxon>Didymellaceae</taxon>
        <taxon>Boeremia</taxon>
    </lineage>
</organism>
<protein>
    <submittedName>
        <fullName evidence="1">Uncharacterized protein</fullName>
    </submittedName>
</protein>
<dbReference type="Proteomes" id="UP001153331">
    <property type="component" value="Unassembled WGS sequence"/>
</dbReference>
<name>A0ACC2INM9_9PLEO</name>
<accession>A0ACC2INM9</accession>
<gene>
    <name evidence="1" type="ORF">OPT61_g1920</name>
</gene>
<sequence length="399" mass="42780">MAHTDPAPPPAGTQSMPPPELPRLVAEQHQPIPTNDKDSQRLIVVLCNATLETYKASHGSGRGPGGREDKYNLLNSDDHIGVMRKMGRDISEARPDITHQCLLTLLDSPINKAGKLQIYIQTARNVLIRVSPTVRIPRTFKRFAGLMVQLLHRHQIRSTSSQEKLIEVIKNPITDHLPPNCRKVTLSFDAEVVRLSDYIGSLNKNESIAVFVGAMAKGNDDFADAIKDDSIGISNFNLSASVACSKFCHAAEDSTETIGPPSTPKKEEGTKSTGNPGSGKRTLAKIATSTACALLLLILSVCLRGSHASSLPPKMLGSCYKYLPGSASVAILFKANRGVSRVAPAAASGDMQRLGICADLPSIKTTYHKAMCCSNRALDGGVSMQQRGGIGTTVECAPY</sequence>
<evidence type="ECO:0000313" key="2">
    <source>
        <dbReference type="Proteomes" id="UP001153331"/>
    </source>
</evidence>
<evidence type="ECO:0000313" key="1">
    <source>
        <dbReference type="EMBL" id="KAJ8116717.1"/>
    </source>
</evidence>